<dbReference type="EMBL" id="SRYZ01000001">
    <property type="protein sequence ID" value="TGY09608.1"/>
    <property type="molecule type" value="Genomic_DNA"/>
</dbReference>
<dbReference type="PANTHER" id="PTHR22953">
    <property type="entry name" value="ACID PHOSPHATASE RELATED"/>
    <property type="match status" value="1"/>
</dbReference>
<sequence>MKRFFSDLTKTVFSLVCFVCLTMAGHAADRIRIYHGPYLQNVKETEATFVWMASKPSVGWVELAPDDGSNYYNKERRKYFDTTNGVKNTSLLHVVKVTGLEPGTAYRYRVYATEVLEHKGVEVIYGKTAALDVYTARPPVFRTHDATKPETSFAIINDIHGRTADIPALLNAVHCQQKDMVIFNGDMLTQLRSEEELFSGFMDVSIDLFAKQVPMYYARGNHETRGLFATSFQHYFSPKESHLYYMFRQGPVCFLVLDTGEDKPDTDIEYSGITDYDNYRNEQAEWLKEAVRAPEFRDAKFRIVIAHMPPQPVKGLWHGPQEVLDKFVPILNEAGIDAMLCGHLHRYLHCNPDSQVRFPVVVNAHNTVIDGQTSGDRLQLEIRDTQGTLVDKILLERH</sequence>
<protein>
    <submittedName>
        <fullName evidence="5">Purple acid phosphatase</fullName>
    </submittedName>
</protein>
<feature type="signal peptide" evidence="2">
    <location>
        <begin position="1"/>
        <end position="27"/>
    </location>
</feature>
<dbReference type="AlphaFoldDB" id="A0A4S2B625"/>
<dbReference type="InterPro" id="IPR003961">
    <property type="entry name" value="FN3_dom"/>
</dbReference>
<gene>
    <name evidence="5" type="ORF">E5355_00080</name>
</gene>
<keyword evidence="1 2" id="KW-0732">Signal</keyword>
<dbReference type="GO" id="GO:0046872">
    <property type="term" value="F:metal ion binding"/>
    <property type="evidence" value="ECO:0007669"/>
    <property type="project" value="InterPro"/>
</dbReference>
<reference evidence="5 6" key="1">
    <citation type="submission" date="2019-04" db="EMBL/GenBank/DDBJ databases">
        <title>Microbes associate with the intestines of laboratory mice.</title>
        <authorList>
            <person name="Navarre W."/>
            <person name="Wong E."/>
            <person name="Huang K."/>
            <person name="Tropini C."/>
            <person name="Ng K."/>
            <person name="Yu B."/>
        </authorList>
    </citation>
    <scope>NUCLEOTIDE SEQUENCE [LARGE SCALE GENOMIC DNA]</scope>
    <source>
        <strain evidence="5 6">NM69_E16B</strain>
    </source>
</reference>
<dbReference type="Pfam" id="PF00149">
    <property type="entry name" value="Metallophos"/>
    <property type="match status" value="1"/>
</dbReference>
<proteinExistence type="predicted"/>
<dbReference type="GO" id="GO:0003993">
    <property type="term" value="F:acid phosphatase activity"/>
    <property type="evidence" value="ECO:0007669"/>
    <property type="project" value="InterPro"/>
</dbReference>
<organism evidence="5 6">
    <name type="scientific">Bacteroides muris</name>
    <name type="common">ex Afrizal et al. 2022</name>
    <dbReference type="NCBI Taxonomy" id="2516960"/>
    <lineage>
        <taxon>Bacteria</taxon>
        <taxon>Pseudomonadati</taxon>
        <taxon>Bacteroidota</taxon>
        <taxon>Bacteroidia</taxon>
        <taxon>Bacteroidales</taxon>
        <taxon>Bacteroidaceae</taxon>
        <taxon>Bacteroides</taxon>
    </lineage>
</organism>
<evidence type="ECO:0000259" key="3">
    <source>
        <dbReference type="Pfam" id="PF00149"/>
    </source>
</evidence>
<evidence type="ECO:0000313" key="5">
    <source>
        <dbReference type="EMBL" id="TGY09608.1"/>
    </source>
</evidence>
<evidence type="ECO:0000256" key="2">
    <source>
        <dbReference type="SAM" id="SignalP"/>
    </source>
</evidence>
<evidence type="ECO:0000313" key="6">
    <source>
        <dbReference type="Proteomes" id="UP000310532"/>
    </source>
</evidence>
<dbReference type="CDD" id="cd00063">
    <property type="entry name" value="FN3"/>
    <property type="match status" value="1"/>
</dbReference>
<comment type="caution">
    <text evidence="5">The sequence shown here is derived from an EMBL/GenBank/DDBJ whole genome shotgun (WGS) entry which is preliminary data.</text>
</comment>
<dbReference type="Gene3D" id="3.60.21.10">
    <property type="match status" value="1"/>
</dbReference>
<evidence type="ECO:0000259" key="4">
    <source>
        <dbReference type="Pfam" id="PF16656"/>
    </source>
</evidence>
<feature type="chain" id="PRO_5020384915" evidence="2">
    <location>
        <begin position="28"/>
        <end position="398"/>
    </location>
</feature>
<accession>A0A4S2B625</accession>
<dbReference type="Proteomes" id="UP000310532">
    <property type="component" value="Unassembled WGS sequence"/>
</dbReference>
<dbReference type="InterPro" id="IPR004843">
    <property type="entry name" value="Calcineurin-like_PHP"/>
</dbReference>
<dbReference type="InterPro" id="IPR015914">
    <property type="entry name" value="PAPs_N"/>
</dbReference>
<feature type="domain" description="Calcineurin-like phosphoesterase" evidence="3">
    <location>
        <begin position="152"/>
        <end position="347"/>
    </location>
</feature>
<dbReference type="SUPFAM" id="SSF56300">
    <property type="entry name" value="Metallo-dependent phosphatases"/>
    <property type="match status" value="1"/>
</dbReference>
<feature type="domain" description="Purple acid phosphatase N-terminal" evidence="4">
    <location>
        <begin position="39"/>
        <end position="114"/>
    </location>
</feature>
<dbReference type="InterPro" id="IPR039331">
    <property type="entry name" value="PAPs-like"/>
</dbReference>
<dbReference type="Pfam" id="PF16656">
    <property type="entry name" value="Pur_ac_phosph_N"/>
    <property type="match status" value="1"/>
</dbReference>
<dbReference type="PANTHER" id="PTHR22953:SF153">
    <property type="entry name" value="PURPLE ACID PHOSPHATASE"/>
    <property type="match status" value="1"/>
</dbReference>
<name>A0A4S2B625_9BACE</name>
<dbReference type="RefSeq" id="WP_136008650.1">
    <property type="nucleotide sequence ID" value="NZ_SRYZ01000001.1"/>
</dbReference>
<evidence type="ECO:0000256" key="1">
    <source>
        <dbReference type="ARBA" id="ARBA00022729"/>
    </source>
</evidence>
<keyword evidence="6" id="KW-1185">Reference proteome</keyword>
<dbReference type="InterPro" id="IPR029052">
    <property type="entry name" value="Metallo-depent_PP-like"/>
</dbReference>